<evidence type="ECO:0000256" key="2">
    <source>
        <dbReference type="ARBA" id="ARBA00006285"/>
    </source>
</evidence>
<gene>
    <name evidence="11" type="ORF">ACFP9W_10075</name>
</gene>
<dbReference type="InterPro" id="IPR012291">
    <property type="entry name" value="CBM2_carb-bd_dom_sf"/>
</dbReference>
<dbReference type="Gene3D" id="3.30.379.10">
    <property type="entry name" value="Chitobiase/beta-hexosaminidase domain 2-like"/>
    <property type="match status" value="1"/>
</dbReference>
<dbReference type="Pfam" id="PF00728">
    <property type="entry name" value="Glyco_hydro_20"/>
    <property type="match status" value="1"/>
</dbReference>
<dbReference type="SMART" id="SM01081">
    <property type="entry name" value="CHB_HEX"/>
    <property type="match status" value="1"/>
</dbReference>
<dbReference type="InterPro" id="IPR013783">
    <property type="entry name" value="Ig-like_fold"/>
</dbReference>
<dbReference type="Gene3D" id="2.60.40.290">
    <property type="match status" value="1"/>
</dbReference>
<dbReference type="Gene3D" id="3.20.20.80">
    <property type="entry name" value="Glycosidases"/>
    <property type="match status" value="1"/>
</dbReference>
<evidence type="ECO:0000256" key="1">
    <source>
        <dbReference type="ARBA" id="ARBA00001231"/>
    </source>
</evidence>
<evidence type="ECO:0000256" key="7">
    <source>
        <dbReference type="ARBA" id="ARBA00033000"/>
    </source>
</evidence>
<evidence type="ECO:0000259" key="10">
    <source>
        <dbReference type="SMART" id="SM01081"/>
    </source>
</evidence>
<comment type="similarity">
    <text evidence="2">Belongs to the glycosyl hydrolase 20 family.</text>
</comment>
<dbReference type="Pfam" id="PF02838">
    <property type="entry name" value="Glyco_hydro_20b"/>
    <property type="match status" value="1"/>
</dbReference>
<evidence type="ECO:0000256" key="9">
    <source>
        <dbReference type="SAM" id="SignalP"/>
    </source>
</evidence>
<evidence type="ECO:0000256" key="4">
    <source>
        <dbReference type="ARBA" id="ARBA00022801"/>
    </source>
</evidence>
<dbReference type="InterPro" id="IPR014756">
    <property type="entry name" value="Ig_E-set"/>
</dbReference>
<evidence type="ECO:0000256" key="6">
    <source>
        <dbReference type="ARBA" id="ARBA00030512"/>
    </source>
</evidence>
<keyword evidence="5" id="KW-0326">Glycosidase</keyword>
<dbReference type="InterPro" id="IPR029018">
    <property type="entry name" value="Hex-like_dom2"/>
</dbReference>
<accession>A0ABW1VY64</accession>
<dbReference type="InterPro" id="IPR015883">
    <property type="entry name" value="Glyco_hydro_20_cat"/>
</dbReference>
<keyword evidence="9" id="KW-0732">Signal</keyword>
<evidence type="ECO:0000313" key="12">
    <source>
        <dbReference type="Proteomes" id="UP001596230"/>
    </source>
</evidence>
<dbReference type="PANTHER" id="PTHR22600:SF57">
    <property type="entry name" value="BETA-N-ACETYLHEXOSAMINIDASE"/>
    <property type="match status" value="1"/>
</dbReference>
<protein>
    <recommendedName>
        <fullName evidence="3">beta-N-acetylhexosaminidase</fullName>
        <ecNumber evidence="3">3.2.1.52</ecNumber>
    </recommendedName>
    <alternativeName>
        <fullName evidence="6">Beta-N-acetylhexosaminidase</fullName>
    </alternativeName>
    <alternativeName>
        <fullName evidence="7">N-acetyl-beta-glucosaminidase</fullName>
    </alternativeName>
</protein>
<dbReference type="EMBL" id="JBHSUB010000010">
    <property type="protein sequence ID" value="MFC6378425.1"/>
    <property type="molecule type" value="Genomic_DNA"/>
</dbReference>
<dbReference type="EC" id="3.2.1.52" evidence="3"/>
<proteinExistence type="inferred from homology"/>
<comment type="caution">
    <text evidence="11">The sequence shown here is derived from an EMBL/GenBank/DDBJ whole genome shotgun (WGS) entry which is preliminary data.</text>
</comment>
<dbReference type="InterPro" id="IPR004867">
    <property type="entry name" value="CHB_C_dom"/>
</dbReference>
<dbReference type="Pfam" id="PF03174">
    <property type="entry name" value="CHB_HEX_C"/>
    <property type="match status" value="1"/>
</dbReference>
<dbReference type="RefSeq" id="WP_385950637.1">
    <property type="nucleotide sequence ID" value="NZ_JBHSUB010000010.1"/>
</dbReference>
<feature type="chain" id="PRO_5046714402" description="beta-N-acetylhexosaminidase" evidence="9">
    <location>
        <begin position="24"/>
        <end position="885"/>
    </location>
</feature>
<dbReference type="InterPro" id="IPR017853">
    <property type="entry name" value="GH"/>
</dbReference>
<dbReference type="Proteomes" id="UP001596230">
    <property type="component" value="Unassembled WGS sequence"/>
</dbReference>
<dbReference type="PRINTS" id="PR00738">
    <property type="entry name" value="GLHYDRLASE20"/>
</dbReference>
<organism evidence="11 12">
    <name type="scientific">Tatumella terrea</name>
    <dbReference type="NCBI Taxonomy" id="419007"/>
    <lineage>
        <taxon>Bacteria</taxon>
        <taxon>Pseudomonadati</taxon>
        <taxon>Pseudomonadota</taxon>
        <taxon>Gammaproteobacteria</taxon>
        <taxon>Enterobacterales</taxon>
        <taxon>Erwiniaceae</taxon>
        <taxon>Tatumella</taxon>
    </lineage>
</organism>
<reference evidence="12" key="1">
    <citation type="journal article" date="2019" name="Int. J. Syst. Evol. Microbiol.">
        <title>The Global Catalogue of Microorganisms (GCM) 10K type strain sequencing project: providing services to taxonomists for standard genome sequencing and annotation.</title>
        <authorList>
            <consortium name="The Broad Institute Genomics Platform"/>
            <consortium name="The Broad Institute Genome Sequencing Center for Infectious Disease"/>
            <person name="Wu L."/>
            <person name="Ma J."/>
        </authorList>
    </citation>
    <scope>NUCLEOTIDE SEQUENCE [LARGE SCALE GENOMIC DNA]</scope>
    <source>
        <strain evidence="12">CGMCC 1.18518</strain>
    </source>
</reference>
<dbReference type="InterPro" id="IPR015882">
    <property type="entry name" value="HEX_bac_N"/>
</dbReference>
<dbReference type="Gene3D" id="2.60.40.10">
    <property type="entry name" value="Immunoglobulins"/>
    <property type="match status" value="1"/>
</dbReference>
<keyword evidence="12" id="KW-1185">Reference proteome</keyword>
<dbReference type="Pfam" id="PF03173">
    <property type="entry name" value="CHB_HEX"/>
    <property type="match status" value="1"/>
</dbReference>
<dbReference type="InterPro" id="IPR025705">
    <property type="entry name" value="Beta_hexosaminidase_sua/sub"/>
</dbReference>
<dbReference type="CDD" id="cd02847">
    <property type="entry name" value="E_set_Chitobiase_C"/>
    <property type="match status" value="1"/>
</dbReference>
<dbReference type="SUPFAM" id="SSF55545">
    <property type="entry name" value="beta-N-acetylhexosaminidase-like domain"/>
    <property type="match status" value="1"/>
</dbReference>
<evidence type="ECO:0000256" key="5">
    <source>
        <dbReference type="ARBA" id="ARBA00023295"/>
    </source>
</evidence>
<feature type="domain" description="Chitobiase/beta-hexosaminidases N-terminal" evidence="10">
    <location>
        <begin position="32"/>
        <end position="192"/>
    </location>
</feature>
<keyword evidence="4" id="KW-0378">Hydrolase</keyword>
<dbReference type="SUPFAM" id="SSF49384">
    <property type="entry name" value="Carbohydrate-binding domain"/>
    <property type="match status" value="1"/>
</dbReference>
<feature type="signal peptide" evidence="9">
    <location>
        <begin position="1"/>
        <end position="23"/>
    </location>
</feature>
<feature type="region of interest" description="Disordered" evidence="8">
    <location>
        <begin position="542"/>
        <end position="563"/>
    </location>
</feature>
<dbReference type="PANTHER" id="PTHR22600">
    <property type="entry name" value="BETA-HEXOSAMINIDASE"/>
    <property type="match status" value="1"/>
</dbReference>
<name>A0ABW1VY64_9GAMM</name>
<dbReference type="SUPFAM" id="SSF81296">
    <property type="entry name" value="E set domains"/>
    <property type="match status" value="1"/>
</dbReference>
<comment type="catalytic activity">
    <reaction evidence="1">
        <text>Hydrolysis of terminal non-reducing N-acetyl-D-hexosamine residues in N-acetyl-beta-D-hexosaminides.</text>
        <dbReference type="EC" id="3.2.1.52"/>
    </reaction>
</comment>
<evidence type="ECO:0000256" key="8">
    <source>
        <dbReference type="SAM" id="MobiDB-lite"/>
    </source>
</evidence>
<dbReference type="SUPFAM" id="SSF51445">
    <property type="entry name" value="(Trans)glycosidases"/>
    <property type="match status" value="1"/>
</dbReference>
<evidence type="ECO:0000256" key="3">
    <source>
        <dbReference type="ARBA" id="ARBA00012663"/>
    </source>
</evidence>
<evidence type="ECO:0000313" key="11">
    <source>
        <dbReference type="EMBL" id="MFC6378425.1"/>
    </source>
</evidence>
<dbReference type="InterPro" id="IPR008965">
    <property type="entry name" value="CBM2/CBM3_carb-bd_dom_sf"/>
</dbReference>
<dbReference type="InterPro" id="IPR004866">
    <property type="entry name" value="CHB/HEX_N_dom"/>
</dbReference>
<sequence length="885" mass="98071">MLTRKCVLSAVIATIFMSASALADQQVIDQLSHLGVRVAVKDNLAAQHGVNCAALGADWGACYQATITLTNPGAALQSHDWAIWFSGIRQVLATGNDQFKITHIVGDLHKIEPTAAFRGFPSGGSVVLPVVNEYWQLSLTDVLPRWYVTSSQGTPKVITATVTEKLSDITTLPATQWKRTPDDANILMTAENRYLKNQATSPVSAAELRGRILPSPRRVDITADNVSLKQGIAADLRVLPADSARVITEEFRAAGLRTGGRFPVNTAIDPAGFTDEGVKEGAYRLRISQERAVITGYDSRGVFNGLQSLMQLIPPMGEPVIPVMSLSDAPRFAYRAVFIDVARNFHSKAAILRTLQQMSRYKLNILHLHLSDDEGWRIEIPGLPELTSVGAKRCHDLSETRCLLPQLGSGPDTSTTGSGYFSRQDYIEILRYARARQITVIPEIDMPAHARAAVIAMEARYKNLMAAGKVREANQYRLQEDGDDSRVTTVQFYDRTSFINPCLPSAQRFVRKIMNELIAMHREAGQPLETWHFGGDEAKNIYSGPGYTDKNHPQPGKGQRDLSLQDKPWAKSASCRQRIQQGEAGDFTQLPGWFALQVSQWAKSAGLKNMQAWQDGLKAIPSAGQFATETVALNFWDTLYWGGVNSASEWAEKGYRIIISSPDYLYLDMPYEVDPQEPGYYWATRFTDEQKIFTFSPDNLAMNAETSTDRDGKAFSATGQGSWPGAAGMSAQLWSEIVRTDEQMEYRLYPRLLAVAERAWHQADWELPGQQGQAFEKGKTRQVNQQQLQADWNRFATLLGRSVLPGLDTAGIRYRIPVAGARIRNGVLEANTSLPGIRIEYSVDEGQHWRNYQPQQPPAVAGKVLVRTRSPDGRRSGRVVSLQAG</sequence>